<accession>U1JVR7</accession>
<protein>
    <submittedName>
        <fullName evidence="1">Uncharacterized protein</fullName>
    </submittedName>
</protein>
<dbReference type="EMBL" id="AHBZ02000012">
    <property type="protein sequence ID" value="ERG20695.1"/>
    <property type="molecule type" value="Genomic_DNA"/>
</dbReference>
<sequence length="72" mass="8044">MDPDLRQGDDGVGVKIGVNWHGPWPSSGRRFGGGVMRQLKSLVRPHFRLPEFISGSRFCVAFLAQEVNWHGP</sequence>
<reference evidence="1" key="2">
    <citation type="submission" date="2013-04" db="EMBL/GenBank/DDBJ databases">
        <title>Genome sequence of Pseudoalteromonas citrea.</title>
        <authorList>
            <person name="Xie B.-B."/>
            <person name="Rong J.-C."/>
            <person name="Qin Q.-L."/>
            <person name="Shu Y.-L."/>
            <person name="Zhang Y.-Z."/>
        </authorList>
    </citation>
    <scope>NUCLEOTIDE SEQUENCE</scope>
    <source>
        <strain evidence="1">NCIMB 1889</strain>
    </source>
</reference>
<proteinExistence type="predicted"/>
<comment type="caution">
    <text evidence="1">The sequence shown here is derived from an EMBL/GenBank/DDBJ whole genome shotgun (WGS) entry which is preliminary data.</text>
</comment>
<organism evidence="1">
    <name type="scientific">Pseudoalteromonas citrea DSM 8771</name>
    <dbReference type="NCBI Taxonomy" id="1117314"/>
    <lineage>
        <taxon>Bacteria</taxon>
        <taxon>Pseudomonadati</taxon>
        <taxon>Pseudomonadota</taxon>
        <taxon>Gammaproteobacteria</taxon>
        <taxon>Alteromonadales</taxon>
        <taxon>Pseudoalteromonadaceae</taxon>
        <taxon>Pseudoalteromonas</taxon>
    </lineage>
</organism>
<evidence type="ECO:0000313" key="1">
    <source>
        <dbReference type="EMBL" id="ERG20695.1"/>
    </source>
</evidence>
<dbReference type="AlphaFoldDB" id="U1JVR7"/>
<gene>
    <name evidence="1" type="ORF">PCIT_00273</name>
</gene>
<reference evidence="1" key="1">
    <citation type="journal article" date="2012" name="J. Bacteriol.">
        <title>Genome sequences of type strains of seven species of the marine bacterium Pseudoalteromonas.</title>
        <authorList>
            <person name="Xie B.B."/>
            <person name="Shu Y.L."/>
            <person name="Qin Q.L."/>
            <person name="Rong J.C."/>
            <person name="Zhang X.Y."/>
            <person name="Chen X.L."/>
            <person name="Shi M."/>
            <person name="He H.L."/>
            <person name="Zhou B.C."/>
            <person name="Zhang Y.Z."/>
        </authorList>
    </citation>
    <scope>NUCLEOTIDE SEQUENCE [LARGE SCALE GENOMIC DNA]</scope>
    <source>
        <strain evidence="1">NCIMB 1889</strain>
    </source>
</reference>
<name>U1JVR7_9GAMM</name>